<feature type="transmembrane region" description="Helical" evidence="1">
    <location>
        <begin position="179"/>
        <end position="199"/>
    </location>
</feature>
<accession>A0A0A0EFL9</accession>
<feature type="transmembrane region" description="Helical" evidence="1">
    <location>
        <begin position="123"/>
        <end position="142"/>
    </location>
</feature>
<feature type="transmembrane region" description="Helical" evidence="1">
    <location>
        <begin position="271"/>
        <end position="290"/>
    </location>
</feature>
<dbReference type="SUPFAM" id="SSF103481">
    <property type="entry name" value="Multidrug resistance efflux transporter EmrE"/>
    <property type="match status" value="1"/>
</dbReference>
<evidence type="ECO:0000313" key="2">
    <source>
        <dbReference type="EMBL" id="KGM48848.1"/>
    </source>
</evidence>
<evidence type="ECO:0008006" key="4">
    <source>
        <dbReference type="Google" id="ProtNLM"/>
    </source>
</evidence>
<dbReference type="InterPro" id="IPR037185">
    <property type="entry name" value="EmrE-like"/>
</dbReference>
<evidence type="ECO:0000313" key="3">
    <source>
        <dbReference type="Proteomes" id="UP000030004"/>
    </source>
</evidence>
<feature type="transmembrane region" description="Helical" evidence="1">
    <location>
        <begin position="38"/>
        <end position="58"/>
    </location>
</feature>
<dbReference type="RefSeq" id="WP_043747605.1">
    <property type="nucleotide sequence ID" value="NZ_AQQX01000003.1"/>
</dbReference>
<dbReference type="OrthoDB" id="7340103at2"/>
<sequence>MQTDKTTTLATAIVTITGAFWGFYWMPLRALDAAGLAGAWATLAITVAAFALLLVPAMRQVSVLRAAHPVALVSLMLGGAAFTLYSIALIHGRVAMIILLFFLTPVWSTLIGRYVMGWPTPRMRVAAIVVGIAGLFVMLSAKGQAPIPQSSGEWMALLAGMLWAVASTGIRVKSTLPPVPANFVFVLGAMLTTLVLALAMEPLPQALPGGLALVTALSVGTGGIWWALSLTALMWATLRLEPARVGILLMIEVLIGGVSAALLAGEHLAPMEMAGGALVLIAAVLEVWPVRQRLADAT</sequence>
<name>A0A0A0EFL9_9RHOB</name>
<feature type="transmembrane region" description="Helical" evidence="1">
    <location>
        <begin position="7"/>
        <end position="26"/>
    </location>
</feature>
<feature type="transmembrane region" description="Helical" evidence="1">
    <location>
        <begin position="94"/>
        <end position="116"/>
    </location>
</feature>
<dbReference type="eggNOG" id="COG0697">
    <property type="taxonomic scope" value="Bacteria"/>
</dbReference>
<keyword evidence="1" id="KW-0472">Membrane</keyword>
<dbReference type="STRING" id="1461694.ATO9_09055"/>
<dbReference type="EMBL" id="AQQX01000003">
    <property type="protein sequence ID" value="KGM48848.1"/>
    <property type="molecule type" value="Genomic_DNA"/>
</dbReference>
<evidence type="ECO:0000256" key="1">
    <source>
        <dbReference type="SAM" id="Phobius"/>
    </source>
</evidence>
<keyword evidence="1" id="KW-0812">Transmembrane</keyword>
<keyword evidence="3" id="KW-1185">Reference proteome</keyword>
<dbReference type="Proteomes" id="UP000030004">
    <property type="component" value="Unassembled WGS sequence"/>
</dbReference>
<dbReference type="AlphaFoldDB" id="A0A0A0EFL9"/>
<organism evidence="2 3">
    <name type="scientific">Pseudooceanicola atlanticus</name>
    <dbReference type="NCBI Taxonomy" id="1461694"/>
    <lineage>
        <taxon>Bacteria</taxon>
        <taxon>Pseudomonadati</taxon>
        <taxon>Pseudomonadota</taxon>
        <taxon>Alphaproteobacteria</taxon>
        <taxon>Rhodobacterales</taxon>
        <taxon>Paracoccaceae</taxon>
        <taxon>Pseudooceanicola</taxon>
    </lineage>
</organism>
<proteinExistence type="predicted"/>
<feature type="transmembrane region" description="Helical" evidence="1">
    <location>
        <begin position="70"/>
        <end position="88"/>
    </location>
</feature>
<keyword evidence="1" id="KW-1133">Transmembrane helix</keyword>
<feature type="transmembrane region" description="Helical" evidence="1">
    <location>
        <begin position="245"/>
        <end position="265"/>
    </location>
</feature>
<feature type="transmembrane region" description="Helical" evidence="1">
    <location>
        <begin position="154"/>
        <end position="172"/>
    </location>
</feature>
<protein>
    <recommendedName>
        <fullName evidence="4">EamA domain-containing protein</fullName>
    </recommendedName>
</protein>
<feature type="transmembrane region" description="Helical" evidence="1">
    <location>
        <begin position="211"/>
        <end position="233"/>
    </location>
</feature>
<reference evidence="2 3" key="1">
    <citation type="journal article" date="2015" name="Antonie Van Leeuwenhoek">
        <title>Pseudooceanicola atlanticus gen. nov. sp. nov., isolated from surface seawater of the Atlantic Ocean and reclassification of Oceanicola batsensis, Oceanicola marinus, Oceanicola nitratireducens, Oceanicola nanhaiensis, Oceanicola antarcticus and Oceanicola flagellatus, as Pseudooceanicola batsensis comb. nov., Pseudooceanicola marinus comb. nov., Pseudooceanicola nitratireducens comb. nov., Pseudooceanicola nanhaiensis comb. nov., Pseudooceanicola antarcticus comb. nov., and Pseudooceanicola flagellatus comb. nov.</title>
        <authorList>
            <person name="Lai Q."/>
            <person name="Li G."/>
            <person name="Liu X."/>
            <person name="Du Y."/>
            <person name="Sun F."/>
            <person name="Shao Z."/>
        </authorList>
    </citation>
    <scope>NUCLEOTIDE SEQUENCE [LARGE SCALE GENOMIC DNA]</scope>
    <source>
        <strain evidence="2 3">22II-s11g</strain>
    </source>
</reference>
<gene>
    <name evidence="2" type="ORF">ATO9_09055</name>
</gene>
<comment type="caution">
    <text evidence="2">The sequence shown here is derived from an EMBL/GenBank/DDBJ whole genome shotgun (WGS) entry which is preliminary data.</text>
</comment>